<gene>
    <name evidence="3" type="ORF">A5888_003141</name>
    <name evidence="2" type="ORF">A5888_003908</name>
</gene>
<evidence type="ECO:0000313" key="2">
    <source>
        <dbReference type="EMBL" id="OTP10610.1"/>
    </source>
</evidence>
<feature type="transmembrane region" description="Helical" evidence="1">
    <location>
        <begin position="20"/>
        <end position="46"/>
    </location>
</feature>
<feature type="transmembrane region" description="Helical" evidence="1">
    <location>
        <begin position="77"/>
        <end position="96"/>
    </location>
</feature>
<reference evidence="3" key="2">
    <citation type="submission" date="2017-05" db="EMBL/GenBank/DDBJ databases">
        <authorList>
            <consortium name="The Broad Institute Genomics Platform"/>
            <consortium name="The Broad Institute Genomic Center for Infectious Diseases"/>
            <person name="Earl A."/>
            <person name="Manson A."/>
            <person name="Schwartman J."/>
            <person name="Gilmore M."/>
            <person name="Abouelleil A."/>
            <person name="Cao P."/>
            <person name="Chapman S."/>
            <person name="Cusick C."/>
            <person name="Shea T."/>
            <person name="Young S."/>
            <person name="Neafsey D."/>
            <person name="Nusbaum C."/>
            <person name="Birren B."/>
        </authorList>
    </citation>
    <scope>NUCLEOTIDE SEQUENCE</scope>
    <source>
        <strain evidence="3">9E7_DIV0242</strain>
    </source>
</reference>
<evidence type="ECO:0000256" key="1">
    <source>
        <dbReference type="SAM" id="Phobius"/>
    </source>
</evidence>
<protein>
    <recommendedName>
        <fullName evidence="5">Integral membrane protein</fullName>
    </recommendedName>
</protein>
<keyword evidence="1" id="KW-0812">Transmembrane</keyword>
<dbReference type="EMBL" id="CP147247">
    <property type="protein sequence ID" value="WYJ91373.1"/>
    <property type="molecule type" value="Genomic_DNA"/>
</dbReference>
<feature type="transmembrane region" description="Helical" evidence="1">
    <location>
        <begin position="175"/>
        <end position="194"/>
    </location>
</feature>
<dbReference type="EMBL" id="NGMM01000008">
    <property type="protein sequence ID" value="OTP10610.1"/>
    <property type="molecule type" value="Genomic_DNA"/>
</dbReference>
<evidence type="ECO:0008006" key="5">
    <source>
        <dbReference type="Google" id="ProtNLM"/>
    </source>
</evidence>
<evidence type="ECO:0000313" key="4">
    <source>
        <dbReference type="Proteomes" id="UP000195141"/>
    </source>
</evidence>
<dbReference type="Proteomes" id="UP000195141">
    <property type="component" value="Chromosome"/>
</dbReference>
<feature type="transmembrane region" description="Helical" evidence="1">
    <location>
        <begin position="108"/>
        <end position="129"/>
    </location>
</feature>
<dbReference type="InterPro" id="IPR006938">
    <property type="entry name" value="DUF624"/>
</dbReference>
<proteinExistence type="predicted"/>
<reference evidence="2" key="1">
    <citation type="submission" date="2017-05" db="EMBL/GenBank/DDBJ databases">
        <title>The Genome Sequence of Enterococcus sp. 9E7_DIV0242.</title>
        <authorList>
            <consortium name="The Broad Institute Genomics Platform"/>
            <consortium name="The Broad Institute Genomic Center for Infectious Diseases"/>
            <person name="Earl A."/>
            <person name="Manson A."/>
            <person name="Schwartman J."/>
            <person name="Gilmore M."/>
            <person name="Abouelleil A."/>
            <person name="Cao P."/>
            <person name="Chapman S."/>
            <person name="Cusick C."/>
            <person name="Shea T."/>
            <person name="Young S."/>
            <person name="Neafsey D."/>
            <person name="Nusbaum C."/>
            <person name="Birren B."/>
        </authorList>
    </citation>
    <scope>NUCLEOTIDE SEQUENCE [LARGE SCALE GENOMIC DNA]</scope>
    <source>
        <strain evidence="2">9E7_DIV0242</strain>
    </source>
</reference>
<dbReference type="RefSeq" id="WP_086350887.1">
    <property type="nucleotide sequence ID" value="NZ_CP147247.1"/>
</dbReference>
<keyword evidence="1" id="KW-1133">Transmembrane helix</keyword>
<dbReference type="Pfam" id="PF04854">
    <property type="entry name" value="DUF624"/>
    <property type="match status" value="1"/>
</dbReference>
<evidence type="ECO:0000313" key="3">
    <source>
        <dbReference type="EMBL" id="WYJ91373.1"/>
    </source>
</evidence>
<keyword evidence="4" id="KW-1185">Reference proteome</keyword>
<accession>A0A242JZ66</accession>
<name>A0A242JZ66_9ENTE</name>
<dbReference type="AlphaFoldDB" id="A0A242JZ66"/>
<sequence>MPQIFHTDGVVYRLMTRLYQILLLNLLLVISCLPIITIGAGVTAAYGTAFRMQQHNEGSILKTFICKLKEEWKKSTMVWGSLMGLILLSWMGYPVIRALLFSSQISFYAGMLLLTISSLVLLYIFPLLARFENRLSLTVLNALLLSIRHIPYSIIIFLVCVGGGLVFPFYLPQLFILWLFLGGGAVIYGSSLIFSKVFKTYDTIE</sequence>
<organism evidence="2">
    <name type="scientific">Candidatus Enterococcus clewellii</name>
    <dbReference type="NCBI Taxonomy" id="1834193"/>
    <lineage>
        <taxon>Bacteria</taxon>
        <taxon>Bacillati</taxon>
        <taxon>Bacillota</taxon>
        <taxon>Bacilli</taxon>
        <taxon>Lactobacillales</taxon>
        <taxon>Enterococcaceae</taxon>
        <taxon>Enterococcus</taxon>
    </lineage>
</organism>
<dbReference type="OrthoDB" id="9814991at2"/>
<keyword evidence="1" id="KW-0472">Membrane</keyword>
<reference evidence="3" key="3">
    <citation type="submission" date="2024-03" db="EMBL/GenBank/DDBJ databases">
        <title>The Genome Sequence of Enterococcus sp. DIV0242b.</title>
        <authorList>
            <consortium name="The Broad Institute Genomics Platform"/>
            <consortium name="The Broad Institute Microbial Omics Core"/>
            <consortium name="The Broad Institute Genomic Center for Infectious Diseases"/>
            <person name="Earl A."/>
            <person name="Manson A."/>
            <person name="Gilmore M."/>
            <person name="Schwartman J."/>
            <person name="Shea T."/>
            <person name="Abouelleil A."/>
            <person name="Cao P."/>
            <person name="Chapman S."/>
            <person name="Cusick C."/>
            <person name="Young S."/>
            <person name="Neafsey D."/>
            <person name="Nusbaum C."/>
            <person name="Birren B."/>
        </authorList>
    </citation>
    <scope>NUCLEOTIDE SEQUENCE</scope>
    <source>
        <strain evidence="3">9E7_DIV0242</strain>
    </source>
</reference>
<feature type="transmembrane region" description="Helical" evidence="1">
    <location>
        <begin position="150"/>
        <end position="169"/>
    </location>
</feature>